<dbReference type="Pfam" id="PF04445">
    <property type="entry name" value="SAM_MT"/>
    <property type="match status" value="1"/>
</dbReference>
<dbReference type="Gene3D" id="3.40.50.150">
    <property type="entry name" value="Vaccinia Virus protein VP39"/>
    <property type="match status" value="1"/>
</dbReference>
<dbReference type="SUPFAM" id="SSF53335">
    <property type="entry name" value="S-adenosyl-L-methionine-dependent methyltransferases"/>
    <property type="match status" value="1"/>
</dbReference>
<dbReference type="GO" id="GO:0008990">
    <property type="term" value="F:rRNA (guanine-N2-)-methyltransferase activity"/>
    <property type="evidence" value="ECO:0007669"/>
    <property type="project" value="InterPro"/>
</dbReference>
<reference evidence="3" key="1">
    <citation type="journal article" date="2023" name="Commun. Biol.">
        <title>Genome analysis of Parmales, the sister group of diatoms, reveals the evolutionary specialization of diatoms from phago-mixotrophs to photoautotrophs.</title>
        <authorList>
            <person name="Ban H."/>
            <person name="Sato S."/>
            <person name="Yoshikawa S."/>
            <person name="Yamada K."/>
            <person name="Nakamura Y."/>
            <person name="Ichinomiya M."/>
            <person name="Sato N."/>
            <person name="Blanc-Mathieu R."/>
            <person name="Endo H."/>
            <person name="Kuwata A."/>
            <person name="Ogata H."/>
        </authorList>
    </citation>
    <scope>NUCLEOTIDE SEQUENCE [LARGE SCALE GENOMIC DNA]</scope>
    <source>
        <strain evidence="3">NIES 3701</strain>
    </source>
</reference>
<comment type="caution">
    <text evidence="2">The sequence shown here is derived from an EMBL/GenBank/DDBJ whole genome shotgun (WGS) entry which is preliminary data.</text>
</comment>
<name>A0A9W7BXW7_9STRA</name>
<protein>
    <submittedName>
        <fullName evidence="2">Uncharacterized protein</fullName>
    </submittedName>
</protein>
<proteinExistence type="predicted"/>
<keyword evidence="1" id="KW-0732">Signal</keyword>
<sequence>MNFFTCCVLLLFMSSRALTVPSLPSIPLPAPLCWARSPASNSLGISSTSDPNQFISITFTPPPSVASHNLIKACCPKRLARSEVKVLDCTLGLGSDAHLLLSAGCEVLGCERDPRVHALVANAFERLGEGEGRDRISVLLVSAEDRIKEMLEGGEGQGVNTVYIDTMFPKRKKNRPPAKKEMELLRTLLETEDKTDDSCDCAELFELAKELAGRGEGGGRVVVKRPKGSEELGGKRTFVVGAGGPIRFDVYEC</sequence>
<keyword evidence="3" id="KW-1185">Reference proteome</keyword>
<dbReference type="EMBL" id="BRXY01000516">
    <property type="protein sequence ID" value="GMH98421.1"/>
    <property type="molecule type" value="Genomic_DNA"/>
</dbReference>
<dbReference type="InterPro" id="IPR007536">
    <property type="entry name" value="16SrRNA_methylTrfase_J"/>
</dbReference>
<dbReference type="PANTHER" id="PTHR36112:SF1">
    <property type="entry name" value="RIBOSOMAL RNA SMALL SUBUNIT METHYLTRANSFERASE J"/>
    <property type="match status" value="1"/>
</dbReference>
<evidence type="ECO:0000313" key="2">
    <source>
        <dbReference type="EMBL" id="GMH98421.1"/>
    </source>
</evidence>
<feature type="signal peptide" evidence="1">
    <location>
        <begin position="1"/>
        <end position="19"/>
    </location>
</feature>
<organism evidence="2 3">
    <name type="scientific">Triparma strigata</name>
    <dbReference type="NCBI Taxonomy" id="1606541"/>
    <lineage>
        <taxon>Eukaryota</taxon>
        <taxon>Sar</taxon>
        <taxon>Stramenopiles</taxon>
        <taxon>Ochrophyta</taxon>
        <taxon>Bolidophyceae</taxon>
        <taxon>Parmales</taxon>
        <taxon>Triparmaceae</taxon>
        <taxon>Triparma</taxon>
    </lineage>
</organism>
<accession>A0A9W7BXW7</accession>
<evidence type="ECO:0000313" key="3">
    <source>
        <dbReference type="Proteomes" id="UP001165085"/>
    </source>
</evidence>
<feature type="chain" id="PRO_5040765993" evidence="1">
    <location>
        <begin position="20"/>
        <end position="253"/>
    </location>
</feature>
<dbReference type="PANTHER" id="PTHR36112">
    <property type="entry name" value="RIBOSOMAL RNA SMALL SUBUNIT METHYLTRANSFERASE J"/>
    <property type="match status" value="1"/>
</dbReference>
<evidence type="ECO:0000256" key="1">
    <source>
        <dbReference type="SAM" id="SignalP"/>
    </source>
</evidence>
<dbReference type="InterPro" id="IPR029063">
    <property type="entry name" value="SAM-dependent_MTases_sf"/>
</dbReference>
<gene>
    <name evidence="2" type="ORF">TrST_g1818</name>
</gene>
<dbReference type="OrthoDB" id="47189at2759"/>
<dbReference type="Proteomes" id="UP001165085">
    <property type="component" value="Unassembled WGS sequence"/>
</dbReference>
<dbReference type="AlphaFoldDB" id="A0A9W7BXW7"/>